<name>A0ABD0K4G4_9CAEN</name>
<organism evidence="3 4">
    <name type="scientific">Batillaria attramentaria</name>
    <dbReference type="NCBI Taxonomy" id="370345"/>
    <lineage>
        <taxon>Eukaryota</taxon>
        <taxon>Metazoa</taxon>
        <taxon>Spiralia</taxon>
        <taxon>Lophotrochozoa</taxon>
        <taxon>Mollusca</taxon>
        <taxon>Gastropoda</taxon>
        <taxon>Caenogastropoda</taxon>
        <taxon>Sorbeoconcha</taxon>
        <taxon>Cerithioidea</taxon>
        <taxon>Batillariidae</taxon>
        <taxon>Batillaria</taxon>
    </lineage>
</organism>
<keyword evidence="4" id="KW-1185">Reference proteome</keyword>
<proteinExistence type="inferred from homology"/>
<dbReference type="SUPFAM" id="SSF49468">
    <property type="entry name" value="VHL"/>
    <property type="match status" value="1"/>
</dbReference>
<evidence type="ECO:0000259" key="2">
    <source>
        <dbReference type="Pfam" id="PF01847"/>
    </source>
</evidence>
<evidence type="ECO:0000313" key="4">
    <source>
        <dbReference type="Proteomes" id="UP001519460"/>
    </source>
</evidence>
<dbReference type="AlphaFoldDB" id="A0ABD0K4G4"/>
<feature type="domain" description="von Hippel-Lindau disease tumour suppressor beta" evidence="2">
    <location>
        <begin position="3"/>
        <end position="80"/>
    </location>
</feature>
<gene>
    <name evidence="3" type="ORF">BaRGS_00026879</name>
</gene>
<comment type="similarity">
    <text evidence="1">Belongs to the VHL family.</text>
</comment>
<dbReference type="Gene3D" id="2.60.40.780">
    <property type="entry name" value="von Hippel-Lindau disease tumour suppressor, beta domain"/>
    <property type="match status" value="1"/>
</dbReference>
<evidence type="ECO:0000313" key="3">
    <source>
        <dbReference type="EMBL" id="KAK7481853.1"/>
    </source>
</evidence>
<accession>A0ABD0K4G4</accession>
<reference evidence="3 4" key="1">
    <citation type="journal article" date="2023" name="Sci. Data">
        <title>Genome assembly of the Korean intertidal mud-creeper Batillaria attramentaria.</title>
        <authorList>
            <person name="Patra A.K."/>
            <person name="Ho P.T."/>
            <person name="Jun S."/>
            <person name="Lee S.J."/>
            <person name="Kim Y."/>
            <person name="Won Y.J."/>
        </authorList>
    </citation>
    <scope>NUCLEOTIDE SEQUENCE [LARGE SCALE GENOMIC DNA]</scope>
    <source>
        <strain evidence="3">Wonlab-2016</strain>
    </source>
</reference>
<dbReference type="Pfam" id="PF01847">
    <property type="entry name" value="VHL"/>
    <property type="match status" value="1"/>
</dbReference>
<dbReference type="EMBL" id="JACVVK020000255">
    <property type="protein sequence ID" value="KAK7481853.1"/>
    <property type="molecule type" value="Genomic_DNA"/>
</dbReference>
<dbReference type="InterPro" id="IPR036208">
    <property type="entry name" value="VHL_sf"/>
</dbReference>
<dbReference type="InterPro" id="IPR024053">
    <property type="entry name" value="VHL_beta_dom"/>
</dbReference>
<comment type="caution">
    <text evidence="3">The sequence shown here is derived from an EMBL/GenBank/DDBJ whole genome shotgun (WGS) entry which is preliminary data.</text>
</comment>
<dbReference type="Proteomes" id="UP001519460">
    <property type="component" value="Unassembled WGS sequence"/>
</dbReference>
<sequence length="128" mass="14702">MGVKSEISRVRVRVTFFNASSRHVDIFWVDFNGKIVRYFHRAPPQSLKKILTYVTHPWVALDSDTGQKLCLSGEEVYVTKLPPRENVEEDEETEDDMPTVNIRIHIPGKLVLQFRHSALQLVHAGTCN</sequence>
<protein>
    <recommendedName>
        <fullName evidence="2">von Hippel-Lindau disease tumour suppressor beta domain-containing protein</fullName>
    </recommendedName>
</protein>
<evidence type="ECO:0000256" key="1">
    <source>
        <dbReference type="ARBA" id="ARBA00010057"/>
    </source>
</evidence>
<dbReference type="InterPro" id="IPR037140">
    <property type="entry name" value="VHL_beta_dom_sf"/>
</dbReference>
<dbReference type="FunFam" id="2.60.40.780:FF:000001">
    <property type="entry name" value="von Hippel-Lindau disease tumor suppressor"/>
    <property type="match status" value="1"/>
</dbReference>